<reference evidence="1" key="1">
    <citation type="submission" date="2023-05" db="EMBL/GenBank/DDBJ databases">
        <authorList>
            <consortium name="ELIXIR-Norway"/>
        </authorList>
    </citation>
    <scope>NUCLEOTIDE SEQUENCE</scope>
</reference>
<evidence type="ECO:0000313" key="2">
    <source>
        <dbReference type="Proteomes" id="UP001162501"/>
    </source>
</evidence>
<dbReference type="EMBL" id="OX596087">
    <property type="protein sequence ID" value="CAN0433886.1"/>
    <property type="molecule type" value="Genomic_DNA"/>
</dbReference>
<name>A0AC59ZIU6_RANTA</name>
<evidence type="ECO:0000313" key="1">
    <source>
        <dbReference type="EMBL" id="CAN0433886.1"/>
    </source>
</evidence>
<gene>
    <name evidence="1" type="ORF">MRATA1EN22A_LOCUS18812</name>
</gene>
<reference evidence="1" key="2">
    <citation type="submission" date="2025-03" db="EMBL/GenBank/DDBJ databases">
        <authorList>
            <consortium name="ELIXIR-Norway"/>
            <consortium name="Elixir Norway"/>
        </authorList>
    </citation>
    <scope>NUCLEOTIDE SEQUENCE</scope>
</reference>
<proteinExistence type="predicted"/>
<protein>
    <submittedName>
        <fullName evidence="1">Uncharacterized protein</fullName>
    </submittedName>
</protein>
<organism evidence="1 2">
    <name type="scientific">Rangifer tarandus platyrhynchus</name>
    <name type="common">Svalbard reindeer</name>
    <dbReference type="NCBI Taxonomy" id="3082113"/>
    <lineage>
        <taxon>Eukaryota</taxon>
        <taxon>Metazoa</taxon>
        <taxon>Chordata</taxon>
        <taxon>Craniata</taxon>
        <taxon>Vertebrata</taxon>
        <taxon>Euteleostomi</taxon>
        <taxon>Mammalia</taxon>
        <taxon>Eutheria</taxon>
        <taxon>Laurasiatheria</taxon>
        <taxon>Artiodactyla</taxon>
        <taxon>Ruminantia</taxon>
        <taxon>Pecora</taxon>
        <taxon>Cervidae</taxon>
        <taxon>Odocoileinae</taxon>
        <taxon>Rangifer</taxon>
    </lineage>
</organism>
<accession>A0AC59ZIU6</accession>
<dbReference type="Proteomes" id="UP001162501">
    <property type="component" value="Chromosome 3"/>
</dbReference>
<sequence>MLQMQGVRILTLGGELRSSLLRSVAKKKKKKNLGHLGFHLLASVTHAAVKMSVPGCLCTPVFYCPECIQGGEIPGSYGHSRHLTFEELLGCFPSLLPHLNVPTSPS</sequence>